<name>A7AW08_BABBO</name>
<reference evidence="8" key="2">
    <citation type="journal article" date="2020" name="Data Brief">
        <title>Transcriptome dataset of Babesia bovis life stages within vertebrate and invertebrate hosts.</title>
        <authorList>
            <person name="Ueti M.W."/>
            <person name="Johnson W.C."/>
            <person name="Kappmeyer L.S."/>
            <person name="Herndon D.R."/>
            <person name="Mousel M.R."/>
            <person name="Reif K.E."/>
            <person name="Taus N.S."/>
            <person name="Ifeonu O.O."/>
            <person name="Silva J.C."/>
            <person name="Suarez C.E."/>
            <person name="Brayton K.A."/>
        </authorList>
    </citation>
    <scope>NUCLEOTIDE SEQUENCE [LARGE SCALE GENOMIC DNA]</scope>
</reference>
<evidence type="ECO:0000313" key="8">
    <source>
        <dbReference type="Proteomes" id="UP000002173"/>
    </source>
</evidence>
<gene>
    <name evidence="7" type="ORF">BBOV_I001520</name>
</gene>
<reference evidence="8" key="3">
    <citation type="journal article" date="2021" name="Int. J. Parasitol.">
        <title>Comparative analysis of gene expression between Babesia bovis blood stages and kinetes allowed by improved genome annotation.</title>
        <authorList>
            <person name="Ueti M.W."/>
            <person name="Johnson W.C."/>
            <person name="Kappmeyer L.S."/>
            <person name="Herndon D.R."/>
            <person name="Mousel M.R."/>
            <person name="Reif K.E."/>
            <person name="Taus N.S."/>
            <person name="Ifeonu O.O."/>
            <person name="Silva J.C."/>
            <person name="Suarez C.E."/>
            <person name="Brayton K.A."/>
        </authorList>
    </citation>
    <scope>NUCLEOTIDE SEQUENCE [LARGE SCALE GENOMIC DNA]</scope>
</reference>
<dbReference type="InParanoid" id="A7AW08"/>
<dbReference type="InterPro" id="IPR012919">
    <property type="entry name" value="SUN_dom"/>
</dbReference>
<reference evidence="7 8" key="1">
    <citation type="journal article" date="2007" name="PLoS Pathog.">
        <title>Genome sequence of Babesia bovis and comparative analysis of apicomplexan hemoprotozoa.</title>
        <authorList>
            <person name="Brayton K.A."/>
            <person name="Lau A.O.T."/>
            <person name="Herndon D.R."/>
            <person name="Hannick L."/>
            <person name="Kappmeyer L.S."/>
            <person name="Berens S.J."/>
            <person name="Bidwell S.L."/>
            <person name="Brown W.C."/>
            <person name="Crabtree J."/>
            <person name="Fadrosh D."/>
            <person name="Feldblum T."/>
            <person name="Forberger H.A."/>
            <person name="Haas B.J."/>
            <person name="Howell J.M."/>
            <person name="Khouri H."/>
            <person name="Koo H."/>
            <person name="Mann D.J."/>
            <person name="Norimine J."/>
            <person name="Paulsen I.T."/>
            <person name="Radune D."/>
            <person name="Ren Q."/>
            <person name="Smith R.K. Jr."/>
            <person name="Suarez C.E."/>
            <person name="White O."/>
            <person name="Wortman J.R."/>
            <person name="Knowles D.P. Jr."/>
            <person name="McElwain T.F."/>
            <person name="Nene V.M."/>
        </authorList>
    </citation>
    <scope>NUCLEOTIDE SEQUENCE [LARGE SCALE GENOMIC DNA]</scope>
    <source>
        <strain evidence="7">T2Bo</strain>
    </source>
</reference>
<evidence type="ECO:0000259" key="6">
    <source>
        <dbReference type="PROSITE" id="PS51469"/>
    </source>
</evidence>
<dbReference type="InterPro" id="IPR045120">
    <property type="entry name" value="Suco/Slp1-like"/>
</dbReference>
<keyword evidence="3 5" id="KW-1133">Transmembrane helix</keyword>
<dbReference type="STRING" id="5865.A7AW08"/>
<dbReference type="PANTHER" id="PTHR12953">
    <property type="entry name" value="MEMBRANE PROTEIN CH1 RELATED"/>
    <property type="match status" value="1"/>
</dbReference>
<dbReference type="VEuPathDB" id="PiroplasmaDB:BBOV_I001520"/>
<accession>A7AW08</accession>
<protein>
    <recommendedName>
        <fullName evidence="6">SUN domain-containing protein</fullName>
    </recommendedName>
</protein>
<sequence length="888" mass="102547">MSILLTHKHKKRYVVQVIFCILTLYGCLRHIFNSYQSGYLSANSVKDAKRYNSKTVKGKPFDSQTFKLKVDFLSEDAGAIIVAQSKDISHLKSIQNDDPNSYLLAPCQKTDWFIISFPERISVKYVAFISNEYYASTYKTIRISRSSVYPSEKWHILAELETEMGQSEIFDLSLLCDKGGTKGCWTKYIKVEFLDYHRFEDNYYCSLTSMKVYGSTAVDLLESEITDDINPYKGTNVPYGQNTDKVTEIATIHIKEPSNDNKLQPGWPDNYSGRVVFGKSKRISKLVCPATITNKYDTIHVLLFKFMASLAKRKDLHGINHRLYPRMKRFIYEKDCGVRSLLSFWSNNALHHVTNCKSKTRCWKMLFHVQLPLDHTWFEKVIYRMIKQGWIKFKVPWTFRGILSTPILLCVRRYGFLGRFTCYYYFSYTSFTLTSNQKIVGYIPTRVPDLSFKCIYILFSDRKLKKVAPVSKKDISEVFNGHTFVKGTRMLIADDSISSIILSRDLCALTINAHMFQNADHMKYLMDLVLKSYVAYKDNVVSRVTKDLGLVRQIANSLDRSNTNFTRLHIDNMDGNHVGAKGDGSGGIWENIPDSNFISDQRIKAMKETKGHEHVLLQISERVKALENIVAEFRKKQDNSDVTLGSCLEHLQYVANKVQRRTYQTLNVTTYGRDIDSEFSKILNILGIKRYHIIYVDDLPRKPVFNKMLQERKIAGSFILQTVIVEKGSSAFNKLKGQCCHITGVVPKQNKGRCHVIIALIKLSKYMPILRRLQVLDCCRRFGCVCIRYNPPDSSYLVWLPHFSGADGTKIGCSLMGPLYSFIVSCSNHIFAPVIAFFEHISLAIFNIYTLFLCFFFFQAIWFYRERNTRVMIYEMSKHIKKLNHHTA</sequence>
<evidence type="ECO:0000256" key="1">
    <source>
        <dbReference type="ARBA" id="ARBA00004308"/>
    </source>
</evidence>
<comment type="subcellular location">
    <subcellularLocation>
        <location evidence="1">Endomembrane system</location>
    </subcellularLocation>
</comment>
<dbReference type="OMA" id="TEGYRIH"/>
<evidence type="ECO:0000256" key="5">
    <source>
        <dbReference type="SAM" id="Phobius"/>
    </source>
</evidence>
<feature type="transmembrane region" description="Helical" evidence="5">
    <location>
        <begin position="12"/>
        <end position="32"/>
    </location>
</feature>
<dbReference type="GO" id="GO:0034975">
    <property type="term" value="P:protein folding in endoplasmic reticulum"/>
    <property type="evidence" value="ECO:0007669"/>
    <property type="project" value="TreeGrafter"/>
</dbReference>
<keyword evidence="8" id="KW-1185">Reference proteome</keyword>
<dbReference type="Proteomes" id="UP000002173">
    <property type="component" value="Unassembled WGS sequence"/>
</dbReference>
<evidence type="ECO:0000313" key="7">
    <source>
        <dbReference type="EMBL" id="EDO05236.1"/>
    </source>
</evidence>
<dbReference type="AlphaFoldDB" id="A7AW08"/>
<evidence type="ECO:0000256" key="2">
    <source>
        <dbReference type="ARBA" id="ARBA00022692"/>
    </source>
</evidence>
<dbReference type="GeneID" id="5477009"/>
<dbReference type="GO" id="GO:0012505">
    <property type="term" value="C:endomembrane system"/>
    <property type="evidence" value="ECO:0007669"/>
    <property type="project" value="UniProtKB-SubCell"/>
</dbReference>
<dbReference type="GO" id="GO:0005737">
    <property type="term" value="C:cytoplasm"/>
    <property type="evidence" value="ECO:0007669"/>
    <property type="project" value="TreeGrafter"/>
</dbReference>
<dbReference type="EMBL" id="AAXT01000005">
    <property type="protein sequence ID" value="EDO05236.1"/>
    <property type="molecule type" value="Genomic_DNA"/>
</dbReference>
<dbReference type="KEGG" id="bbo:BBOV_I001520"/>
<keyword evidence="2 5" id="KW-0812">Transmembrane</keyword>
<evidence type="ECO:0000256" key="3">
    <source>
        <dbReference type="ARBA" id="ARBA00022989"/>
    </source>
</evidence>
<feature type="transmembrane region" description="Helical" evidence="5">
    <location>
        <begin position="843"/>
        <end position="864"/>
    </location>
</feature>
<proteinExistence type="predicted"/>
<evidence type="ECO:0000256" key="4">
    <source>
        <dbReference type="ARBA" id="ARBA00023136"/>
    </source>
</evidence>
<dbReference type="PANTHER" id="PTHR12953:SF0">
    <property type="entry name" value="SUN DOMAIN-CONTAINING OSSIFICATION FACTOR"/>
    <property type="match status" value="1"/>
</dbReference>
<keyword evidence="4 5" id="KW-0472">Membrane</keyword>
<dbReference type="Pfam" id="PF07738">
    <property type="entry name" value="Sad1_UNC"/>
    <property type="match status" value="1"/>
</dbReference>
<dbReference type="PROSITE" id="PS51469">
    <property type="entry name" value="SUN"/>
    <property type="match status" value="1"/>
</dbReference>
<feature type="domain" description="SUN" evidence="6">
    <location>
        <begin position="43"/>
        <end position="217"/>
    </location>
</feature>
<organism evidence="7 8">
    <name type="scientific">Babesia bovis</name>
    <dbReference type="NCBI Taxonomy" id="5865"/>
    <lineage>
        <taxon>Eukaryota</taxon>
        <taxon>Sar</taxon>
        <taxon>Alveolata</taxon>
        <taxon>Apicomplexa</taxon>
        <taxon>Aconoidasida</taxon>
        <taxon>Piroplasmida</taxon>
        <taxon>Babesiidae</taxon>
        <taxon>Babesia</taxon>
    </lineage>
</organism>
<dbReference type="GO" id="GO:0016020">
    <property type="term" value="C:membrane"/>
    <property type="evidence" value="ECO:0007669"/>
    <property type="project" value="InterPro"/>
</dbReference>
<dbReference type="RefSeq" id="XP_001608804.1">
    <property type="nucleotide sequence ID" value="XM_001608754.1"/>
</dbReference>
<dbReference type="eggNOG" id="KOG1396">
    <property type="taxonomic scope" value="Eukaryota"/>
</dbReference>
<comment type="caution">
    <text evidence="7">The sequence shown here is derived from an EMBL/GenBank/DDBJ whole genome shotgun (WGS) entry which is preliminary data.</text>
</comment>